<dbReference type="Proteomes" id="UP000324222">
    <property type="component" value="Unassembled WGS sequence"/>
</dbReference>
<accession>A0A5B7I342</accession>
<name>A0A5B7I342_PORTR</name>
<organism evidence="1 2">
    <name type="scientific">Portunus trituberculatus</name>
    <name type="common">Swimming crab</name>
    <name type="synonym">Neptunus trituberculatus</name>
    <dbReference type="NCBI Taxonomy" id="210409"/>
    <lineage>
        <taxon>Eukaryota</taxon>
        <taxon>Metazoa</taxon>
        <taxon>Ecdysozoa</taxon>
        <taxon>Arthropoda</taxon>
        <taxon>Crustacea</taxon>
        <taxon>Multicrustacea</taxon>
        <taxon>Malacostraca</taxon>
        <taxon>Eumalacostraca</taxon>
        <taxon>Eucarida</taxon>
        <taxon>Decapoda</taxon>
        <taxon>Pleocyemata</taxon>
        <taxon>Brachyura</taxon>
        <taxon>Eubrachyura</taxon>
        <taxon>Portunoidea</taxon>
        <taxon>Portunidae</taxon>
        <taxon>Portuninae</taxon>
        <taxon>Portunus</taxon>
    </lineage>
</organism>
<dbReference type="AlphaFoldDB" id="A0A5B7I342"/>
<keyword evidence="2" id="KW-1185">Reference proteome</keyword>
<dbReference type="EMBL" id="VSRR010042078">
    <property type="protein sequence ID" value="MPC75887.1"/>
    <property type="molecule type" value="Genomic_DNA"/>
</dbReference>
<evidence type="ECO:0000313" key="2">
    <source>
        <dbReference type="Proteomes" id="UP000324222"/>
    </source>
</evidence>
<comment type="caution">
    <text evidence="1">The sequence shown here is derived from an EMBL/GenBank/DDBJ whole genome shotgun (WGS) entry which is preliminary data.</text>
</comment>
<protein>
    <submittedName>
        <fullName evidence="1">Uncharacterized protein</fullName>
    </submittedName>
</protein>
<evidence type="ECO:0000313" key="1">
    <source>
        <dbReference type="EMBL" id="MPC75887.1"/>
    </source>
</evidence>
<proteinExistence type="predicted"/>
<gene>
    <name evidence="1" type="ORF">E2C01_070284</name>
</gene>
<sequence>MKVAESLRYGRDINQGQQKQALKQNKRKRSIEVSVKSIIVKNSRVFDPQTSGGIQTCLSPQQCEVERR</sequence>
<reference evidence="1 2" key="1">
    <citation type="submission" date="2019-05" db="EMBL/GenBank/DDBJ databases">
        <title>Another draft genome of Portunus trituberculatus and its Hox gene families provides insights of decapod evolution.</title>
        <authorList>
            <person name="Jeong J.-H."/>
            <person name="Song I."/>
            <person name="Kim S."/>
            <person name="Choi T."/>
            <person name="Kim D."/>
            <person name="Ryu S."/>
            <person name="Kim W."/>
        </authorList>
    </citation>
    <scope>NUCLEOTIDE SEQUENCE [LARGE SCALE GENOMIC DNA]</scope>
    <source>
        <tissue evidence="1">Muscle</tissue>
    </source>
</reference>